<evidence type="ECO:0000256" key="1">
    <source>
        <dbReference type="SAM" id="MobiDB-lite"/>
    </source>
</evidence>
<keyword evidence="2" id="KW-0812">Transmembrane</keyword>
<organism evidence="4 5">
    <name type="scientific">Filimonas zeae</name>
    <dbReference type="NCBI Taxonomy" id="1737353"/>
    <lineage>
        <taxon>Bacteria</taxon>
        <taxon>Pseudomonadati</taxon>
        <taxon>Bacteroidota</taxon>
        <taxon>Chitinophagia</taxon>
        <taxon>Chitinophagales</taxon>
        <taxon>Chitinophagaceae</taxon>
        <taxon>Filimonas</taxon>
    </lineage>
</organism>
<sequence>MTDKLFDDFIQDKLRDHSSKIPEGLWTRIEEELRPEKEDKKIVLLFRRWYSAAAILVLALAGATWFYVSTSGKNTRLTDKPVTAVDATVADKTPGTVSVQPGATTAQAYPNSQNAGSSVATTTGVSRNKKTKAAPTPDANTQDNVEAATGSNNAATATTPPLRSGSGKKIRPLQSPGSISDNATAAAQGNGITNAQNPVSNNVLQSGTTVTNQAAFVTLPSETAAIPAAQKANYAMLLRQYIQSRDNSFFPIIRCPPVRNTVPSDLFIEAYASPDKVFRQSSANYGSDGYTAKRDTMLSLRTSFTAGVRLSKALTENLLLKAGLQYSQINENFHYRLENERKTVTVVTTHTISNSPGDTIVVRDTTTYEQIGYIEKRVKNRYRSIDIPVLLSYEWGNSQWRFAVNAGPVINLRSWYSGELPDTSSIVNGVKGTSEVFRKNIGLGAYAGVSIIKTINENMDLFAEPWLRYNFSDMTQNGQAFNQKFTTTGLSLGIRYRLNGGQRY</sequence>
<feature type="compositionally biased region" description="Polar residues" evidence="1">
    <location>
        <begin position="96"/>
        <end position="126"/>
    </location>
</feature>
<feature type="compositionally biased region" description="Low complexity" evidence="1">
    <location>
        <begin position="147"/>
        <end position="159"/>
    </location>
</feature>
<comment type="caution">
    <text evidence="4">The sequence shown here is derived from an EMBL/GenBank/DDBJ whole genome shotgun (WGS) entry which is preliminary data.</text>
</comment>
<feature type="compositionally biased region" description="Polar residues" evidence="1">
    <location>
        <begin position="175"/>
        <end position="185"/>
    </location>
</feature>
<dbReference type="InterPro" id="IPR025665">
    <property type="entry name" value="Beta-barrel_OMP_2"/>
</dbReference>
<evidence type="ECO:0000313" key="4">
    <source>
        <dbReference type="EMBL" id="GGH82966.1"/>
    </source>
</evidence>
<name>A0A917MZU5_9BACT</name>
<evidence type="ECO:0000259" key="3">
    <source>
        <dbReference type="Pfam" id="PF13568"/>
    </source>
</evidence>
<dbReference type="Proteomes" id="UP000627292">
    <property type="component" value="Unassembled WGS sequence"/>
</dbReference>
<dbReference type="Pfam" id="PF13568">
    <property type="entry name" value="OMP_b-brl_2"/>
    <property type="match status" value="1"/>
</dbReference>
<protein>
    <recommendedName>
        <fullName evidence="3">Outer membrane protein beta-barrel domain-containing protein</fullName>
    </recommendedName>
</protein>
<evidence type="ECO:0000313" key="5">
    <source>
        <dbReference type="Proteomes" id="UP000627292"/>
    </source>
</evidence>
<keyword evidence="2" id="KW-0472">Membrane</keyword>
<dbReference type="EMBL" id="BMIB01000008">
    <property type="protein sequence ID" value="GGH82966.1"/>
    <property type="molecule type" value="Genomic_DNA"/>
</dbReference>
<dbReference type="RefSeq" id="WP_188959253.1">
    <property type="nucleotide sequence ID" value="NZ_BMIB01000008.1"/>
</dbReference>
<accession>A0A917MZU5</accession>
<proteinExistence type="predicted"/>
<feature type="region of interest" description="Disordered" evidence="1">
    <location>
        <begin position="96"/>
        <end position="185"/>
    </location>
</feature>
<gene>
    <name evidence="4" type="ORF">GCM10011379_57650</name>
</gene>
<evidence type="ECO:0000256" key="2">
    <source>
        <dbReference type="SAM" id="Phobius"/>
    </source>
</evidence>
<feature type="domain" description="Outer membrane protein beta-barrel" evidence="3">
    <location>
        <begin position="295"/>
        <end position="475"/>
    </location>
</feature>
<keyword evidence="2" id="KW-1133">Transmembrane helix</keyword>
<reference evidence="4" key="1">
    <citation type="journal article" date="2014" name="Int. J. Syst. Evol. Microbiol.">
        <title>Complete genome sequence of Corynebacterium casei LMG S-19264T (=DSM 44701T), isolated from a smear-ripened cheese.</title>
        <authorList>
            <consortium name="US DOE Joint Genome Institute (JGI-PGF)"/>
            <person name="Walter F."/>
            <person name="Albersmeier A."/>
            <person name="Kalinowski J."/>
            <person name="Ruckert C."/>
        </authorList>
    </citation>
    <scope>NUCLEOTIDE SEQUENCE</scope>
    <source>
        <strain evidence="4">CGMCC 1.15290</strain>
    </source>
</reference>
<feature type="transmembrane region" description="Helical" evidence="2">
    <location>
        <begin position="49"/>
        <end position="68"/>
    </location>
</feature>
<reference evidence="4" key="2">
    <citation type="submission" date="2020-09" db="EMBL/GenBank/DDBJ databases">
        <authorList>
            <person name="Sun Q."/>
            <person name="Zhou Y."/>
        </authorList>
    </citation>
    <scope>NUCLEOTIDE SEQUENCE</scope>
    <source>
        <strain evidence="4">CGMCC 1.15290</strain>
    </source>
</reference>
<dbReference type="AlphaFoldDB" id="A0A917MZU5"/>
<keyword evidence="5" id="KW-1185">Reference proteome</keyword>